<dbReference type="InterPro" id="IPR005467">
    <property type="entry name" value="His_kinase_dom"/>
</dbReference>
<evidence type="ECO:0000256" key="2">
    <source>
        <dbReference type="ARBA" id="ARBA00012438"/>
    </source>
</evidence>
<organism evidence="9 10">
    <name type="scientific">Flavobacterium artemisiae</name>
    <dbReference type="NCBI Taxonomy" id="2126556"/>
    <lineage>
        <taxon>Bacteria</taxon>
        <taxon>Pseudomonadati</taxon>
        <taxon>Bacteroidota</taxon>
        <taxon>Flavobacteriia</taxon>
        <taxon>Flavobacteriales</taxon>
        <taxon>Flavobacteriaceae</taxon>
        <taxon>Flavobacterium</taxon>
    </lineage>
</organism>
<dbReference type="InterPro" id="IPR000014">
    <property type="entry name" value="PAS"/>
</dbReference>
<dbReference type="PROSITE" id="PS50112">
    <property type="entry name" value="PAS"/>
    <property type="match status" value="1"/>
</dbReference>
<dbReference type="SUPFAM" id="SSF55874">
    <property type="entry name" value="ATPase domain of HSP90 chaperone/DNA topoisomerase II/histidine kinase"/>
    <property type="match status" value="1"/>
</dbReference>
<evidence type="ECO:0000256" key="5">
    <source>
        <dbReference type="ARBA" id="ARBA00022777"/>
    </source>
</evidence>
<dbReference type="NCBIfam" id="TIGR00229">
    <property type="entry name" value="sensory_box"/>
    <property type="match status" value="1"/>
</dbReference>
<dbReference type="SMART" id="SM00086">
    <property type="entry name" value="PAC"/>
    <property type="match status" value="2"/>
</dbReference>
<dbReference type="InterPro" id="IPR003661">
    <property type="entry name" value="HisK_dim/P_dom"/>
</dbReference>
<evidence type="ECO:0000259" key="8">
    <source>
        <dbReference type="PROSITE" id="PS50113"/>
    </source>
</evidence>
<dbReference type="InterPro" id="IPR004358">
    <property type="entry name" value="Sig_transdc_His_kin-like_C"/>
</dbReference>
<dbReference type="Pfam" id="PF13426">
    <property type="entry name" value="PAS_9"/>
    <property type="match status" value="1"/>
</dbReference>
<dbReference type="PRINTS" id="PR00344">
    <property type="entry name" value="BCTRLSENSOR"/>
</dbReference>
<dbReference type="Pfam" id="PF02518">
    <property type="entry name" value="HATPase_c"/>
    <property type="match status" value="1"/>
</dbReference>
<dbReference type="InterPro" id="IPR052162">
    <property type="entry name" value="Sensor_kinase/Photoreceptor"/>
</dbReference>
<dbReference type="CDD" id="cd00130">
    <property type="entry name" value="PAS"/>
    <property type="match status" value="2"/>
</dbReference>
<evidence type="ECO:0000256" key="1">
    <source>
        <dbReference type="ARBA" id="ARBA00000085"/>
    </source>
</evidence>
<evidence type="ECO:0000313" key="9">
    <source>
        <dbReference type="EMBL" id="MFD1605314.1"/>
    </source>
</evidence>
<dbReference type="EMBL" id="JBHUDZ010000018">
    <property type="protein sequence ID" value="MFD1605314.1"/>
    <property type="molecule type" value="Genomic_DNA"/>
</dbReference>
<feature type="domain" description="Histidine kinase" evidence="6">
    <location>
        <begin position="305"/>
        <end position="528"/>
    </location>
</feature>
<evidence type="ECO:0000259" key="7">
    <source>
        <dbReference type="PROSITE" id="PS50112"/>
    </source>
</evidence>
<dbReference type="SUPFAM" id="SSF55785">
    <property type="entry name" value="PYP-like sensor domain (PAS domain)"/>
    <property type="match status" value="2"/>
</dbReference>
<gene>
    <name evidence="9" type="ORF">ACFSC2_21440</name>
</gene>
<evidence type="ECO:0000256" key="4">
    <source>
        <dbReference type="ARBA" id="ARBA00022679"/>
    </source>
</evidence>
<dbReference type="SUPFAM" id="SSF47384">
    <property type="entry name" value="Homodimeric domain of signal transducing histidine kinase"/>
    <property type="match status" value="1"/>
</dbReference>
<comment type="catalytic activity">
    <reaction evidence="1">
        <text>ATP + protein L-histidine = ADP + protein N-phospho-L-histidine.</text>
        <dbReference type="EC" id="2.7.13.3"/>
    </reaction>
</comment>
<dbReference type="SMART" id="SM00387">
    <property type="entry name" value="HATPase_c"/>
    <property type="match status" value="1"/>
</dbReference>
<keyword evidence="5" id="KW-0418">Kinase</keyword>
<dbReference type="Pfam" id="PF00989">
    <property type="entry name" value="PAS"/>
    <property type="match status" value="1"/>
</dbReference>
<dbReference type="CDD" id="cd00082">
    <property type="entry name" value="HisKA"/>
    <property type="match status" value="1"/>
</dbReference>
<dbReference type="Gene3D" id="1.10.287.130">
    <property type="match status" value="1"/>
</dbReference>
<dbReference type="PANTHER" id="PTHR43304">
    <property type="entry name" value="PHYTOCHROME-LIKE PROTEIN CPH1"/>
    <property type="match status" value="1"/>
</dbReference>
<dbReference type="PROSITE" id="PS50109">
    <property type="entry name" value="HIS_KIN"/>
    <property type="match status" value="1"/>
</dbReference>
<name>A0ABW4HKD5_9FLAO</name>
<dbReference type="SMART" id="SM00388">
    <property type="entry name" value="HisKA"/>
    <property type="match status" value="1"/>
</dbReference>
<dbReference type="PANTHER" id="PTHR43304:SF1">
    <property type="entry name" value="PAC DOMAIN-CONTAINING PROTEIN"/>
    <property type="match status" value="1"/>
</dbReference>
<feature type="domain" description="PAS" evidence="7">
    <location>
        <begin position="160"/>
        <end position="234"/>
    </location>
</feature>
<dbReference type="InterPro" id="IPR003594">
    <property type="entry name" value="HATPase_dom"/>
</dbReference>
<dbReference type="PROSITE" id="PS50113">
    <property type="entry name" value="PAC"/>
    <property type="match status" value="1"/>
</dbReference>
<evidence type="ECO:0000256" key="3">
    <source>
        <dbReference type="ARBA" id="ARBA00022553"/>
    </source>
</evidence>
<dbReference type="Gene3D" id="3.30.450.20">
    <property type="entry name" value="PAS domain"/>
    <property type="match status" value="2"/>
</dbReference>
<dbReference type="InterPro" id="IPR000700">
    <property type="entry name" value="PAS-assoc_C"/>
</dbReference>
<protein>
    <recommendedName>
        <fullName evidence="2">histidine kinase</fullName>
        <ecNumber evidence="2">2.7.13.3</ecNumber>
    </recommendedName>
</protein>
<comment type="caution">
    <text evidence="9">The sequence shown here is derived from an EMBL/GenBank/DDBJ whole genome shotgun (WGS) entry which is preliminary data.</text>
</comment>
<feature type="domain" description="PAC" evidence="8">
    <location>
        <begin position="235"/>
        <end position="287"/>
    </location>
</feature>
<dbReference type="Gene3D" id="3.30.565.10">
    <property type="entry name" value="Histidine kinase-like ATPase, C-terminal domain"/>
    <property type="match status" value="1"/>
</dbReference>
<dbReference type="EC" id="2.7.13.3" evidence="2"/>
<evidence type="ECO:0000313" key="10">
    <source>
        <dbReference type="Proteomes" id="UP001597138"/>
    </source>
</evidence>
<dbReference type="RefSeq" id="WP_379813136.1">
    <property type="nucleotide sequence ID" value="NZ_JBHUDZ010000018.1"/>
</dbReference>
<accession>A0ABW4HKD5</accession>
<dbReference type="SMART" id="SM00091">
    <property type="entry name" value="PAS"/>
    <property type="match status" value="2"/>
</dbReference>
<dbReference type="InterPro" id="IPR001610">
    <property type="entry name" value="PAC"/>
</dbReference>
<dbReference type="InterPro" id="IPR013767">
    <property type="entry name" value="PAS_fold"/>
</dbReference>
<dbReference type="InterPro" id="IPR036890">
    <property type="entry name" value="HATPase_C_sf"/>
</dbReference>
<keyword evidence="10" id="KW-1185">Reference proteome</keyword>
<evidence type="ECO:0000259" key="6">
    <source>
        <dbReference type="PROSITE" id="PS50109"/>
    </source>
</evidence>
<reference evidence="10" key="1">
    <citation type="journal article" date="2019" name="Int. J. Syst. Evol. Microbiol.">
        <title>The Global Catalogue of Microorganisms (GCM) 10K type strain sequencing project: providing services to taxonomists for standard genome sequencing and annotation.</title>
        <authorList>
            <consortium name="The Broad Institute Genomics Platform"/>
            <consortium name="The Broad Institute Genome Sequencing Center for Infectious Disease"/>
            <person name="Wu L."/>
            <person name="Ma J."/>
        </authorList>
    </citation>
    <scope>NUCLEOTIDE SEQUENCE [LARGE SCALE GENOMIC DNA]</scope>
    <source>
        <strain evidence="10">CCUG 70865</strain>
    </source>
</reference>
<dbReference type="Proteomes" id="UP001597138">
    <property type="component" value="Unassembled WGS sequence"/>
</dbReference>
<keyword evidence="3" id="KW-0597">Phosphoprotein</keyword>
<proteinExistence type="predicted"/>
<dbReference type="InterPro" id="IPR036097">
    <property type="entry name" value="HisK_dim/P_sf"/>
</dbReference>
<keyword evidence="4" id="KW-0808">Transferase</keyword>
<dbReference type="InterPro" id="IPR035965">
    <property type="entry name" value="PAS-like_dom_sf"/>
</dbReference>
<sequence length="534" mass="61154">MEKISADTAELFEILPAAVFACDIKGKITYFNQKAADFWEKPHEISSDIYYQSLNIYHPDGTILNIDLYPMQMAIRERTAVKDAEILIERPDGVCLYVESHCTPILNPLGELTGIITMLIDKSDKMSQVQHNISNQKSQDNLVKHLELKVIQDNLDLQKSEDRYHKMVEEVEDYAILMLDTDGNVQNWNLGAQKIKGYTEEEILGKNFSLFYLDEDRERNLPQSLIRQAELEGKATHEGWRLKKNGEKFWGFIVLTALHDDENNVIGFSKVTRDLTEKKLLEDQLREHAKNIEFRNKQLEEYAHIASHDLQEPLRKIRIFSEMLASKITDKEALTDIHKIESAAERMTVLIKDVLAYSEIAQGQHMYSWTDLNHVLNNVKEDCELAILEKNIKIEQSILPEIYAVPIQMHQLFSNLITNALKFSKPLGIISILGTIIPKSQANDFFDFSDDTSTDYLELKFRDNGLGFDPKYSDHVFKLFQRLDTTKTGTGIGLALCKKIIENHGGKITVKSKAGEGTEFLIYLPLKLQDGTEI</sequence>
<dbReference type="Pfam" id="PF00512">
    <property type="entry name" value="HisKA"/>
    <property type="match status" value="1"/>
</dbReference>